<feature type="region of interest" description="Disordered" evidence="1">
    <location>
        <begin position="206"/>
        <end position="225"/>
    </location>
</feature>
<dbReference type="Proteomes" id="UP000327013">
    <property type="component" value="Chromosome 5"/>
</dbReference>
<evidence type="ECO:0000313" key="2">
    <source>
        <dbReference type="EMBL" id="KAE8055949.1"/>
    </source>
</evidence>
<protein>
    <submittedName>
        <fullName evidence="2">Uncharacterized protein</fullName>
    </submittedName>
</protein>
<feature type="region of interest" description="Disordered" evidence="1">
    <location>
        <begin position="81"/>
        <end position="104"/>
    </location>
</feature>
<keyword evidence="3" id="KW-1185">Reference proteome</keyword>
<gene>
    <name evidence="2" type="ORF">FH972_012757</name>
</gene>
<evidence type="ECO:0000256" key="1">
    <source>
        <dbReference type="SAM" id="MobiDB-lite"/>
    </source>
</evidence>
<name>A0A5N6R4N8_9ROSI</name>
<feature type="region of interest" description="Disordered" evidence="1">
    <location>
        <begin position="1"/>
        <end position="31"/>
    </location>
</feature>
<reference evidence="2 3" key="1">
    <citation type="submission" date="2019-06" db="EMBL/GenBank/DDBJ databases">
        <title>A chromosomal-level reference genome of Carpinus fangiana (Coryloideae, Betulaceae).</title>
        <authorList>
            <person name="Yang X."/>
            <person name="Wang Z."/>
            <person name="Zhang L."/>
            <person name="Hao G."/>
            <person name="Liu J."/>
            <person name="Yang Y."/>
        </authorList>
    </citation>
    <scope>NUCLEOTIDE SEQUENCE [LARGE SCALE GENOMIC DNA]</scope>
    <source>
        <strain evidence="2">Cfa_2016G</strain>
        <tissue evidence="2">Leaf</tissue>
    </source>
</reference>
<dbReference type="EMBL" id="CM017325">
    <property type="protein sequence ID" value="KAE8055949.1"/>
    <property type="molecule type" value="Genomic_DNA"/>
</dbReference>
<organism evidence="2 3">
    <name type="scientific">Carpinus fangiana</name>
    <dbReference type="NCBI Taxonomy" id="176857"/>
    <lineage>
        <taxon>Eukaryota</taxon>
        <taxon>Viridiplantae</taxon>
        <taxon>Streptophyta</taxon>
        <taxon>Embryophyta</taxon>
        <taxon>Tracheophyta</taxon>
        <taxon>Spermatophyta</taxon>
        <taxon>Magnoliopsida</taxon>
        <taxon>eudicotyledons</taxon>
        <taxon>Gunneridae</taxon>
        <taxon>Pentapetalae</taxon>
        <taxon>rosids</taxon>
        <taxon>fabids</taxon>
        <taxon>Fagales</taxon>
        <taxon>Betulaceae</taxon>
        <taxon>Carpinus</taxon>
    </lineage>
</organism>
<sequence length="225" mass="23969">MARTGFGGNPKPRNQITEENAAWRQKGKQDLPKTAGKIFNVEASVFGVADCGENEGVTEAIIGKEARAGTGLVGKLQPRLQTPKESAAWHKKGNPSQPNTDGKILNIADGVYGDAGYGESEGITETVTGKENRAGIVFGRKVQLCPKNSKESAARYPRNNPELPKTDGAAFNAEDGDLAANDFGEEEDFQEDETGMEFSEPIMGEPTFLAEPGKFGNIHKGTGAV</sequence>
<proteinExistence type="predicted"/>
<accession>A0A5N6R4N8</accession>
<dbReference type="AlphaFoldDB" id="A0A5N6R4N8"/>
<evidence type="ECO:0000313" key="3">
    <source>
        <dbReference type="Proteomes" id="UP000327013"/>
    </source>
</evidence>